<reference evidence="1" key="1">
    <citation type="submission" date="2020-09" db="EMBL/GenBank/DDBJ databases">
        <title>Bosea spartocytisi sp. nov. a root nodule endophyte of Spartocytisus supranubius in the high mountain ecosystem fo the Teide National Park (Canary Islands, Spain).</title>
        <authorList>
            <person name="Pulido-Suarez L."/>
            <person name="Peix A."/>
            <person name="Igual J.M."/>
            <person name="Socas-Perez N."/>
            <person name="Velazquez E."/>
            <person name="Flores-Felix J.D."/>
            <person name="Leon-Barrios M."/>
        </authorList>
    </citation>
    <scope>NUCLEOTIDE SEQUENCE</scope>
    <source>
        <strain evidence="1">SSUT16</strain>
    </source>
</reference>
<dbReference type="RefSeq" id="WP_191123080.1">
    <property type="nucleotide sequence ID" value="NZ_JACXWY010000001.1"/>
</dbReference>
<sequence length="127" mass="14059">MSYSKADLIEQALAEVYALASGQTPNADDSARVEKRVAATLAALAKTNAYYIPDSDDIDDSIFNALVEYMAQVCRTSFNLPRDKQAERDAENELRRLARMGTGTGGPLRVDCALIPNRRRFYYGTSD</sequence>
<dbReference type="AlphaFoldDB" id="A0A927E3Q5"/>
<keyword evidence="2" id="KW-1185">Reference proteome</keyword>
<accession>A0A927E3Q5</accession>
<dbReference type="Proteomes" id="UP000619295">
    <property type="component" value="Unassembled WGS sequence"/>
</dbReference>
<name>A0A927E3Q5_9HYPH</name>
<dbReference type="EMBL" id="JACXWY010000001">
    <property type="protein sequence ID" value="MBD3844263.1"/>
    <property type="molecule type" value="Genomic_DNA"/>
</dbReference>
<gene>
    <name evidence="1" type="ORF">IED13_01035</name>
</gene>
<organism evidence="1 2">
    <name type="scientific">Bosea spartocytisi</name>
    <dbReference type="NCBI Taxonomy" id="2773451"/>
    <lineage>
        <taxon>Bacteria</taxon>
        <taxon>Pseudomonadati</taxon>
        <taxon>Pseudomonadota</taxon>
        <taxon>Alphaproteobacteria</taxon>
        <taxon>Hyphomicrobiales</taxon>
        <taxon>Boseaceae</taxon>
        <taxon>Bosea</taxon>
    </lineage>
</organism>
<evidence type="ECO:0000313" key="2">
    <source>
        <dbReference type="Proteomes" id="UP000619295"/>
    </source>
</evidence>
<evidence type="ECO:0000313" key="1">
    <source>
        <dbReference type="EMBL" id="MBD3844263.1"/>
    </source>
</evidence>
<comment type="caution">
    <text evidence="1">The sequence shown here is derived from an EMBL/GenBank/DDBJ whole genome shotgun (WGS) entry which is preliminary data.</text>
</comment>
<protein>
    <submittedName>
        <fullName evidence="1">Uncharacterized protein</fullName>
    </submittedName>
</protein>
<proteinExistence type="predicted"/>